<dbReference type="GO" id="GO:0004146">
    <property type="term" value="F:dihydrofolate reductase activity"/>
    <property type="evidence" value="ECO:0007669"/>
    <property type="project" value="UniProtKB-EC"/>
</dbReference>
<dbReference type="RefSeq" id="WP_007365205.1">
    <property type="nucleotide sequence ID" value="NZ_ACLR01000123.1"/>
</dbReference>
<evidence type="ECO:0000256" key="6">
    <source>
        <dbReference type="ARBA" id="ARBA00023002"/>
    </source>
</evidence>
<dbReference type="Pfam" id="PF00186">
    <property type="entry name" value="DHFR_1"/>
    <property type="match status" value="1"/>
</dbReference>
<comment type="function">
    <text evidence="7 8">Key enzyme in folate metabolism. Catalyzes an essential reaction for de novo glycine and purine synthesis, and for DNA precursor synthesis.</text>
</comment>
<keyword evidence="6 8" id="KW-0560">Oxidoreductase</keyword>
<dbReference type="InterPro" id="IPR001796">
    <property type="entry name" value="DHFR_dom"/>
</dbReference>
<comment type="catalytic activity">
    <reaction evidence="8">
        <text>(6S)-5,6,7,8-tetrahydrofolate + NADP(+) = 7,8-dihydrofolate + NADPH + H(+)</text>
        <dbReference type="Rhea" id="RHEA:15009"/>
        <dbReference type="ChEBI" id="CHEBI:15378"/>
        <dbReference type="ChEBI" id="CHEBI:57451"/>
        <dbReference type="ChEBI" id="CHEBI:57453"/>
        <dbReference type="ChEBI" id="CHEBI:57783"/>
        <dbReference type="ChEBI" id="CHEBI:58349"/>
        <dbReference type="EC" id="1.5.1.3"/>
    </reaction>
</comment>
<dbReference type="EMBL" id="ACLR01000123">
    <property type="protein sequence ID" value="EEK16867.1"/>
    <property type="molecule type" value="Genomic_DNA"/>
</dbReference>
<evidence type="ECO:0000256" key="1">
    <source>
        <dbReference type="ARBA" id="ARBA00004903"/>
    </source>
</evidence>
<gene>
    <name evidence="10" type="primary">folA</name>
    <name evidence="10" type="ORF">PORUE0001_0698</name>
</gene>
<dbReference type="STRING" id="596327.PORUE0001_0698"/>
<evidence type="ECO:0000313" key="10">
    <source>
        <dbReference type="EMBL" id="EEK16867.1"/>
    </source>
</evidence>
<dbReference type="InterPro" id="IPR012259">
    <property type="entry name" value="DHFR"/>
</dbReference>
<comment type="caution">
    <text evidence="10">The sequence shown here is derived from an EMBL/GenBank/DDBJ whole genome shotgun (WGS) entry which is preliminary data.</text>
</comment>
<dbReference type="eggNOG" id="COG0262">
    <property type="taxonomic scope" value="Bacteria"/>
</dbReference>
<dbReference type="PANTHER" id="PTHR48069">
    <property type="entry name" value="DIHYDROFOLATE REDUCTASE"/>
    <property type="match status" value="1"/>
</dbReference>
<dbReference type="GO" id="GO:0006730">
    <property type="term" value="P:one-carbon metabolic process"/>
    <property type="evidence" value="ECO:0007669"/>
    <property type="project" value="UniProtKB-KW"/>
</dbReference>
<proteinExistence type="inferred from homology"/>
<dbReference type="Proteomes" id="UP000003303">
    <property type="component" value="Unassembled WGS sequence"/>
</dbReference>
<dbReference type="PANTHER" id="PTHR48069:SF3">
    <property type="entry name" value="DIHYDROFOLATE REDUCTASE"/>
    <property type="match status" value="1"/>
</dbReference>
<protein>
    <recommendedName>
        <fullName evidence="3 8">Dihydrofolate reductase</fullName>
        <ecNumber evidence="3 8">1.5.1.3</ecNumber>
    </recommendedName>
</protein>
<accession>C2MBL2</accession>
<evidence type="ECO:0000256" key="7">
    <source>
        <dbReference type="ARBA" id="ARBA00025067"/>
    </source>
</evidence>
<evidence type="ECO:0000256" key="5">
    <source>
        <dbReference type="ARBA" id="ARBA00022857"/>
    </source>
</evidence>
<evidence type="ECO:0000256" key="3">
    <source>
        <dbReference type="ARBA" id="ARBA00012856"/>
    </source>
</evidence>
<dbReference type="Gene3D" id="3.40.430.10">
    <property type="entry name" value="Dihydrofolate Reductase, subunit A"/>
    <property type="match status" value="1"/>
</dbReference>
<keyword evidence="4 8" id="KW-0554">One-carbon metabolism</keyword>
<keyword evidence="11" id="KW-1185">Reference proteome</keyword>
<sequence length="173" mass="19743">MEIWIIVATARDRAIGRDGTMPWRLKDDLRRLKATTTGHAVIMGRHTWDSIGARPLPNRYNIVVSRTLPEGDAETHYVASTLEQALQHCQQAGYDRVYIMGGGVLYKSGLPYATHLNLTMVDTVVPDADTHFPEINLSEWSKLEEAHYPADERNDYPVTQTLYKRIETAKRYE</sequence>
<evidence type="ECO:0000256" key="4">
    <source>
        <dbReference type="ARBA" id="ARBA00022563"/>
    </source>
</evidence>
<dbReference type="CDD" id="cd00209">
    <property type="entry name" value="DHFR"/>
    <property type="match status" value="1"/>
</dbReference>
<reference evidence="10 11" key="1">
    <citation type="submission" date="2009-04" db="EMBL/GenBank/DDBJ databases">
        <authorList>
            <person name="Sebastian Y."/>
            <person name="Madupu R."/>
            <person name="Durkin A.S."/>
            <person name="Torralba M."/>
            <person name="Methe B."/>
            <person name="Sutton G.G."/>
            <person name="Strausberg R.L."/>
            <person name="Nelson K.E."/>
        </authorList>
    </citation>
    <scope>NUCLEOTIDE SEQUENCE [LARGE SCALE GENOMIC DNA]</scope>
    <source>
        <strain evidence="10 11">60-3</strain>
    </source>
</reference>
<evidence type="ECO:0000256" key="2">
    <source>
        <dbReference type="ARBA" id="ARBA00009539"/>
    </source>
</evidence>
<organism evidence="10 11">
    <name type="scientific">Porphyromonas uenonis 60-3</name>
    <dbReference type="NCBI Taxonomy" id="596327"/>
    <lineage>
        <taxon>Bacteria</taxon>
        <taxon>Pseudomonadati</taxon>
        <taxon>Bacteroidota</taxon>
        <taxon>Bacteroidia</taxon>
        <taxon>Bacteroidales</taxon>
        <taxon>Porphyromonadaceae</taxon>
        <taxon>Porphyromonas</taxon>
    </lineage>
</organism>
<dbReference type="EC" id="1.5.1.3" evidence="3 8"/>
<dbReference type="PIRSF" id="PIRSF000194">
    <property type="entry name" value="DHFR"/>
    <property type="match status" value="1"/>
</dbReference>
<dbReference type="GO" id="GO:0046654">
    <property type="term" value="P:tetrahydrofolate biosynthetic process"/>
    <property type="evidence" value="ECO:0007669"/>
    <property type="project" value="UniProtKB-UniPathway"/>
</dbReference>
<dbReference type="InterPro" id="IPR024072">
    <property type="entry name" value="DHFR-like_dom_sf"/>
</dbReference>
<dbReference type="GO" id="GO:0050661">
    <property type="term" value="F:NADP binding"/>
    <property type="evidence" value="ECO:0007669"/>
    <property type="project" value="InterPro"/>
</dbReference>
<dbReference type="PROSITE" id="PS51330">
    <property type="entry name" value="DHFR_2"/>
    <property type="match status" value="1"/>
</dbReference>
<dbReference type="GO" id="GO:0046655">
    <property type="term" value="P:folic acid metabolic process"/>
    <property type="evidence" value="ECO:0007669"/>
    <property type="project" value="TreeGrafter"/>
</dbReference>
<name>C2MBL2_9PORP</name>
<dbReference type="PRINTS" id="PR00070">
    <property type="entry name" value="DHFR"/>
</dbReference>
<evidence type="ECO:0000313" key="11">
    <source>
        <dbReference type="Proteomes" id="UP000003303"/>
    </source>
</evidence>
<dbReference type="OrthoDB" id="9804315at2"/>
<dbReference type="SUPFAM" id="SSF53597">
    <property type="entry name" value="Dihydrofolate reductase-like"/>
    <property type="match status" value="1"/>
</dbReference>
<feature type="domain" description="DHFR" evidence="9">
    <location>
        <begin position="2"/>
        <end position="165"/>
    </location>
</feature>
<comment type="pathway">
    <text evidence="1 8">Cofactor biosynthesis; tetrahydrofolate biosynthesis; 5,6,7,8-tetrahydrofolate from 7,8-dihydrofolate: step 1/1.</text>
</comment>
<evidence type="ECO:0000259" key="9">
    <source>
        <dbReference type="PROSITE" id="PS51330"/>
    </source>
</evidence>
<dbReference type="UniPathway" id="UPA00077">
    <property type="reaction ID" value="UER00158"/>
</dbReference>
<comment type="similarity">
    <text evidence="2 8">Belongs to the dihydrofolate reductase family.</text>
</comment>
<evidence type="ECO:0000256" key="8">
    <source>
        <dbReference type="PIRNR" id="PIRNR000194"/>
    </source>
</evidence>
<keyword evidence="5 8" id="KW-0521">NADP</keyword>
<dbReference type="GO" id="GO:0046452">
    <property type="term" value="P:dihydrofolate metabolic process"/>
    <property type="evidence" value="ECO:0007669"/>
    <property type="project" value="TreeGrafter"/>
</dbReference>
<dbReference type="AlphaFoldDB" id="C2MBL2"/>